<sequence>MENVIISYFKVESEAFQALSELKNSSTFDDRFTLSQVALLKNSNGQIIMKDGFDTGKRTQNDTWKGGLIGTLVGVLGGPLGMLLGFGIGSVVGLAKDAGEAKEESSLISAITSRMKEGDVAIVAVAQELSEEPFNLVAEKFDAVTVRYSASDIQEEVEHAQTVERNLQERAKEEMRQERSEQRRETVNEYRSKFKEEFEELKKRFSSTD</sequence>
<comment type="caution">
    <text evidence="2">The sequence shown here is derived from an EMBL/GenBank/DDBJ whole genome shotgun (WGS) entry which is preliminary data.</text>
</comment>
<gene>
    <name evidence="2" type="ORF">QWY14_13515</name>
</gene>
<accession>A0ABT8N4L1</accession>
<dbReference type="EMBL" id="JAUJWV010000002">
    <property type="protein sequence ID" value="MDN7242826.1"/>
    <property type="molecule type" value="Genomic_DNA"/>
</dbReference>
<feature type="coiled-coil region" evidence="1">
    <location>
        <begin position="150"/>
        <end position="185"/>
    </location>
</feature>
<evidence type="ECO:0000256" key="1">
    <source>
        <dbReference type="SAM" id="Coils"/>
    </source>
</evidence>
<keyword evidence="3" id="KW-1185">Reference proteome</keyword>
<name>A0ABT8N4L1_9BACL</name>
<protein>
    <submittedName>
        <fullName evidence="2">DUF1269 domain-containing protein</fullName>
    </submittedName>
</protein>
<organism evidence="2 3">
    <name type="scientific">Planococcus shixiaomingii</name>
    <dbReference type="NCBI Taxonomy" id="3058393"/>
    <lineage>
        <taxon>Bacteria</taxon>
        <taxon>Bacillati</taxon>
        <taxon>Bacillota</taxon>
        <taxon>Bacilli</taxon>
        <taxon>Bacillales</taxon>
        <taxon>Caryophanaceae</taxon>
        <taxon>Planococcus</taxon>
    </lineage>
</organism>
<keyword evidence="1" id="KW-0175">Coiled coil</keyword>
<evidence type="ECO:0000313" key="2">
    <source>
        <dbReference type="EMBL" id="MDN7242826.1"/>
    </source>
</evidence>
<reference evidence="2 3" key="1">
    <citation type="submission" date="2023-06" db="EMBL/GenBank/DDBJ databases">
        <title>Novel species in genus Planococcus.</title>
        <authorList>
            <person name="Ning S."/>
        </authorList>
    </citation>
    <scope>NUCLEOTIDE SEQUENCE [LARGE SCALE GENOMIC DNA]</scope>
    <source>
        <strain evidence="2 3">N028</strain>
    </source>
</reference>
<evidence type="ECO:0000313" key="3">
    <source>
        <dbReference type="Proteomes" id="UP001172055"/>
    </source>
</evidence>
<proteinExistence type="predicted"/>
<dbReference type="Proteomes" id="UP001172055">
    <property type="component" value="Unassembled WGS sequence"/>
</dbReference>